<evidence type="ECO:0000256" key="8">
    <source>
        <dbReference type="ARBA" id="ARBA00023136"/>
    </source>
</evidence>
<keyword evidence="7" id="KW-0496">Mitochondrion</keyword>
<dbReference type="PANTHER" id="PTHR31068">
    <property type="entry name" value="MITOCHONDRIAL DISTRIBUTION AND MORPHOLOGY PROTEIN 31"/>
    <property type="match status" value="1"/>
</dbReference>
<feature type="region of interest" description="Disordered" evidence="10">
    <location>
        <begin position="491"/>
        <end position="510"/>
    </location>
</feature>
<dbReference type="GO" id="GO:0007005">
    <property type="term" value="P:mitochondrion organization"/>
    <property type="evidence" value="ECO:0007669"/>
    <property type="project" value="InterPro"/>
</dbReference>
<reference evidence="12" key="1">
    <citation type="submission" date="2022-03" db="EMBL/GenBank/DDBJ databases">
        <authorList>
            <person name="Legras J.-L."/>
            <person name="Devillers H."/>
            <person name="Grondin C."/>
        </authorList>
    </citation>
    <scope>NUCLEOTIDE SEQUENCE</scope>
    <source>
        <strain evidence="12">CLIB 1423</strain>
    </source>
</reference>
<evidence type="ECO:0000256" key="6">
    <source>
        <dbReference type="ARBA" id="ARBA00022989"/>
    </source>
</evidence>
<evidence type="ECO:0000256" key="11">
    <source>
        <dbReference type="SAM" id="Phobius"/>
    </source>
</evidence>
<evidence type="ECO:0000313" key="12">
    <source>
        <dbReference type="EMBL" id="CAH2355348.1"/>
    </source>
</evidence>
<evidence type="ECO:0000256" key="1">
    <source>
        <dbReference type="ARBA" id="ARBA00004273"/>
    </source>
</evidence>
<feature type="transmembrane region" description="Helical" evidence="11">
    <location>
        <begin position="124"/>
        <end position="151"/>
    </location>
</feature>
<evidence type="ECO:0000313" key="13">
    <source>
        <dbReference type="Proteomes" id="UP000837801"/>
    </source>
</evidence>
<accession>A0A9P0W0T1</accession>
<evidence type="ECO:0000256" key="2">
    <source>
        <dbReference type="ARBA" id="ARBA00005687"/>
    </source>
</evidence>
<dbReference type="InterPro" id="IPR012571">
    <property type="entry name" value="Mdm31/Mdm32"/>
</dbReference>
<dbReference type="PANTHER" id="PTHR31068:SF0">
    <property type="entry name" value="MITOCHONDRIAL DISTRIBUTION AND MORPHOLOGY PROTEIN 31"/>
    <property type="match status" value="1"/>
</dbReference>
<protein>
    <submittedName>
        <fullName evidence="12">Mitochondrial distribution and morphology protein 31</fullName>
    </submittedName>
</protein>
<feature type="compositionally biased region" description="Polar residues" evidence="10">
    <location>
        <begin position="222"/>
        <end position="233"/>
    </location>
</feature>
<dbReference type="Proteomes" id="UP000837801">
    <property type="component" value="Unassembled WGS sequence"/>
</dbReference>
<keyword evidence="5" id="KW-0809">Transit peptide</keyword>
<comment type="subcellular location">
    <subcellularLocation>
        <location evidence="1">Mitochondrion inner membrane</location>
    </subcellularLocation>
</comment>
<evidence type="ECO:0000256" key="4">
    <source>
        <dbReference type="ARBA" id="ARBA00022792"/>
    </source>
</evidence>
<organism evidence="12 13">
    <name type="scientific">[Candida] railenensis</name>
    <dbReference type="NCBI Taxonomy" id="45579"/>
    <lineage>
        <taxon>Eukaryota</taxon>
        <taxon>Fungi</taxon>
        <taxon>Dikarya</taxon>
        <taxon>Ascomycota</taxon>
        <taxon>Saccharomycotina</taxon>
        <taxon>Pichiomycetes</taxon>
        <taxon>Debaryomycetaceae</taxon>
        <taxon>Kurtzmaniella</taxon>
    </lineage>
</organism>
<evidence type="ECO:0000256" key="9">
    <source>
        <dbReference type="ARBA" id="ARBA00025191"/>
    </source>
</evidence>
<sequence length="670" mass="76145">MSSRLPVMYASLRIVPRILDGSTRYTYSQLITGAYARRNFTSSLTQRQLQQQHDPKFIKNIIKHSNTSNPVVYSSKHTSVPTPTLSKSILLAQTTNRFSRFLIHLKWPLTRNNRPFSLDDFSAFASWVVMGNLIWFILGTTTFVLFGMYLLHSVNNVWGGLFKDEESNEKKVDDSFVGNLASGILSHGLGIKVEFQRGSVLPELHDGMLRFKNINIVSAKTTHSSPSQTAITDSSDKASRPESESESNQLTFKANVEQMDLSLSFGKWYDGNGLIDELEIYGMNCKVYRKRVVNSGHDLGADKASIDSRRSSFATWYRYNESANFSHDIHDDEETVVPTTSSLLMDPNYSLSHFKIHDSYFEIYDKNSPTPTPLKITIFNCDLPELNGNKLLIDFFNANNVTGAVNDSMFTIHKHQKYHDDNENKMVRFKLDGIDMGKISKRNPLSKFNWIVNGRAEIVADILLPQENLTPQFPNVGQIFSEAFNDFLSMSQPDESSNTNSNNSSIDQVPANDNRLLKSALTAIYDTFSSEREQDTEKNNLGYVVVNFKIKLYDLKASLPQQLPMASTSSLPFLSLHNLRMLITFINNHFDAERKPPLIIKTQVIERFSDLYNTSNLTQTRLFDLIVSDIYEDLSKMVELDEKRIIHERQNMWSHTIASQLLLLGLGVIA</sequence>
<comment type="similarity">
    <text evidence="2">Belongs to the MDM31/MDM32 family.</text>
</comment>
<evidence type="ECO:0000256" key="7">
    <source>
        <dbReference type="ARBA" id="ARBA00023128"/>
    </source>
</evidence>
<feature type="region of interest" description="Disordered" evidence="10">
    <location>
        <begin position="222"/>
        <end position="250"/>
    </location>
</feature>
<feature type="compositionally biased region" description="Low complexity" evidence="10">
    <location>
        <begin position="496"/>
        <end position="505"/>
    </location>
</feature>
<keyword evidence="6 11" id="KW-1133">Transmembrane helix</keyword>
<comment type="function">
    <text evidence="9">Involved in the organization of the mitochondrial membranes and the global structure of the mitochondria. Also required for mitochondrial distribution and mobility as well as for the maintenance of mitochondrial DNA nucleoids structures.</text>
</comment>
<keyword evidence="13" id="KW-1185">Reference proteome</keyword>
<name>A0A9P0W0T1_9ASCO</name>
<evidence type="ECO:0000256" key="5">
    <source>
        <dbReference type="ARBA" id="ARBA00022946"/>
    </source>
</evidence>
<keyword evidence="4" id="KW-0999">Mitochondrion inner membrane</keyword>
<dbReference type="GO" id="GO:0005743">
    <property type="term" value="C:mitochondrial inner membrane"/>
    <property type="evidence" value="ECO:0007669"/>
    <property type="project" value="UniProtKB-SubCell"/>
</dbReference>
<proteinExistence type="inferred from homology"/>
<keyword evidence="8 11" id="KW-0472">Membrane</keyword>
<evidence type="ECO:0000256" key="3">
    <source>
        <dbReference type="ARBA" id="ARBA00022692"/>
    </source>
</evidence>
<feature type="compositionally biased region" description="Basic and acidic residues" evidence="10">
    <location>
        <begin position="234"/>
        <end position="243"/>
    </location>
</feature>
<dbReference type="AlphaFoldDB" id="A0A9P0W0T1"/>
<dbReference type="GO" id="GO:0000001">
    <property type="term" value="P:mitochondrion inheritance"/>
    <property type="evidence" value="ECO:0007669"/>
    <property type="project" value="InterPro"/>
</dbReference>
<comment type="caution">
    <text evidence="12">The sequence shown here is derived from an EMBL/GenBank/DDBJ whole genome shotgun (WGS) entry which is preliminary data.</text>
</comment>
<dbReference type="EMBL" id="CAKXYY010000025">
    <property type="protein sequence ID" value="CAH2355348.1"/>
    <property type="molecule type" value="Genomic_DNA"/>
</dbReference>
<evidence type="ECO:0000256" key="10">
    <source>
        <dbReference type="SAM" id="MobiDB-lite"/>
    </source>
</evidence>
<gene>
    <name evidence="12" type="ORF">CLIB1423_25S00276</name>
</gene>
<keyword evidence="3 11" id="KW-0812">Transmembrane</keyword>
<dbReference type="Pfam" id="PF08118">
    <property type="entry name" value="MDM31_MDM32"/>
    <property type="match status" value="1"/>
</dbReference>
<dbReference type="OrthoDB" id="17678at2759"/>